<keyword evidence="2" id="KW-1185">Reference proteome</keyword>
<accession>A0A183TLM3</accession>
<dbReference type="EMBL" id="UYSU01042415">
    <property type="protein sequence ID" value="VDM03757.1"/>
    <property type="molecule type" value="Genomic_DNA"/>
</dbReference>
<evidence type="ECO:0000313" key="1">
    <source>
        <dbReference type="EMBL" id="VDM03757.1"/>
    </source>
</evidence>
<evidence type="ECO:0000313" key="2">
    <source>
        <dbReference type="Proteomes" id="UP000275846"/>
    </source>
</evidence>
<dbReference type="WBParaSite" id="SSLN_0001803201-mRNA-1">
    <property type="protein sequence ID" value="SSLN_0001803201-mRNA-1"/>
    <property type="gene ID" value="SSLN_0001803201"/>
</dbReference>
<protein>
    <submittedName>
        <fullName evidence="3">UDP-glucose dehydrogenase</fullName>
    </submittedName>
</protein>
<gene>
    <name evidence="1" type="ORF">SSLN_LOCUS17371</name>
</gene>
<dbReference type="AlphaFoldDB" id="A0A183TLM3"/>
<name>A0A183TLM3_SCHSO</name>
<reference evidence="1 2" key="2">
    <citation type="submission" date="2018-11" db="EMBL/GenBank/DDBJ databases">
        <authorList>
            <consortium name="Pathogen Informatics"/>
        </authorList>
    </citation>
    <scope>NUCLEOTIDE SEQUENCE [LARGE SCALE GENOMIC DNA]</scope>
    <source>
        <strain evidence="1 2">NST_G2</strain>
    </source>
</reference>
<sequence length="94" mass="10345">MKLLATKLVKRGHEVLLEPNIPEGRTFRKPDIVVCGEDGLTVVDIAVAGEELMQSVNAGKIRYYSAADVQENLRRILGHPADFPTSNEHAIFSS</sequence>
<organism evidence="3">
    <name type="scientific">Schistocephalus solidus</name>
    <name type="common">Tapeworm</name>
    <dbReference type="NCBI Taxonomy" id="70667"/>
    <lineage>
        <taxon>Eukaryota</taxon>
        <taxon>Metazoa</taxon>
        <taxon>Spiralia</taxon>
        <taxon>Lophotrochozoa</taxon>
        <taxon>Platyhelminthes</taxon>
        <taxon>Cestoda</taxon>
        <taxon>Eucestoda</taxon>
        <taxon>Diphyllobothriidea</taxon>
        <taxon>Diphyllobothriidae</taxon>
        <taxon>Schistocephalus</taxon>
    </lineage>
</organism>
<dbReference type="OrthoDB" id="6293387at2759"/>
<evidence type="ECO:0000313" key="3">
    <source>
        <dbReference type="WBParaSite" id="SSLN_0001803201-mRNA-1"/>
    </source>
</evidence>
<proteinExistence type="predicted"/>
<dbReference type="Proteomes" id="UP000275846">
    <property type="component" value="Unassembled WGS sequence"/>
</dbReference>
<reference evidence="3" key="1">
    <citation type="submission" date="2016-06" db="UniProtKB">
        <authorList>
            <consortium name="WormBaseParasite"/>
        </authorList>
    </citation>
    <scope>IDENTIFICATION</scope>
</reference>